<dbReference type="AlphaFoldDB" id="A0AA40T283"/>
<comment type="caution">
    <text evidence="4">The sequence shown here is derived from an EMBL/GenBank/DDBJ whole genome shotgun (WGS) entry which is preliminary data.</text>
</comment>
<evidence type="ECO:0000256" key="1">
    <source>
        <dbReference type="ARBA" id="ARBA00004792"/>
    </source>
</evidence>
<sequence>MTILQVVDKEFSQVPVIDISMLVSQTSHSAAATPQDYYLVADQIRQALHDYGFFYIVGHEVDEQLQKQLEHLSQQFFAQDIETKLKIRMALSGRAWQGYFPIGNELTSGKPDLKEGIYLGAELEEDHPLVKASIPMHGCNLFPSNIPHFRETVLDYIDSMTKLGHTVMAGIALSLGLEKSYFADHYTKDPLILFRIFNYPPNSSLSESKWGVGEHTDYGVLTILKQDSVGGLQVKSKSGWIDAPPIPGSFVCKIGDMLDRMTRGLYRSTPHRVQNLSTSNRLSFPFFFDPNFNVEIKPIELNNVVVNDDKSDRWDKTSVHEFRGTYGDYLLNKVFKVFPELRQKVL</sequence>
<dbReference type="GO" id="GO:0016491">
    <property type="term" value="F:oxidoreductase activity"/>
    <property type="evidence" value="ECO:0007669"/>
    <property type="project" value="UniProtKB-KW"/>
</dbReference>
<proteinExistence type="inferred from homology"/>
<dbReference type="InterPro" id="IPR050231">
    <property type="entry name" value="Iron_ascorbate_oxido_reductase"/>
</dbReference>
<dbReference type="Pfam" id="PF14226">
    <property type="entry name" value="DIOX_N"/>
    <property type="match status" value="1"/>
</dbReference>
<dbReference type="Gene3D" id="2.60.120.330">
    <property type="entry name" value="B-lactam Antibiotic, Isopenicillin N Synthase, Chain"/>
    <property type="match status" value="1"/>
</dbReference>
<accession>A0AA40T283</accession>
<comment type="pathway">
    <text evidence="1">Antibiotic biosynthesis.</text>
</comment>
<dbReference type="SUPFAM" id="SSF51197">
    <property type="entry name" value="Clavaminate synthase-like"/>
    <property type="match status" value="1"/>
</dbReference>
<feature type="domain" description="Fe2OG dioxygenase" evidence="3">
    <location>
        <begin position="189"/>
        <end position="290"/>
    </location>
</feature>
<dbReference type="RefSeq" id="WP_191760769.1">
    <property type="nucleotide sequence ID" value="NZ_VJXY01000043.1"/>
</dbReference>
<dbReference type="InterPro" id="IPR005123">
    <property type="entry name" value="Oxoglu/Fe-dep_dioxygenase_dom"/>
</dbReference>
<evidence type="ECO:0000313" key="5">
    <source>
        <dbReference type="Proteomes" id="UP001165986"/>
    </source>
</evidence>
<evidence type="ECO:0000259" key="3">
    <source>
        <dbReference type="PROSITE" id="PS51471"/>
    </source>
</evidence>
<keyword evidence="2" id="KW-0479">Metal-binding</keyword>
<dbReference type="Pfam" id="PF03171">
    <property type="entry name" value="2OG-FeII_Oxy"/>
    <property type="match status" value="1"/>
</dbReference>
<organism evidence="4 5">
    <name type="scientific">Komarekiella delphini-convector SJRDD-AB1</name>
    <dbReference type="NCBI Taxonomy" id="2593771"/>
    <lineage>
        <taxon>Bacteria</taxon>
        <taxon>Bacillati</taxon>
        <taxon>Cyanobacteriota</taxon>
        <taxon>Cyanophyceae</taxon>
        <taxon>Nostocales</taxon>
        <taxon>Nostocaceae</taxon>
        <taxon>Komarekiella</taxon>
        <taxon>Komarekiella delphini-convector</taxon>
    </lineage>
</organism>
<dbReference type="InterPro" id="IPR026992">
    <property type="entry name" value="DIOX_N"/>
</dbReference>
<keyword evidence="2" id="KW-0560">Oxidoreductase</keyword>
<dbReference type="PANTHER" id="PTHR47990">
    <property type="entry name" value="2-OXOGLUTARATE (2OG) AND FE(II)-DEPENDENT OXYGENASE SUPERFAMILY PROTEIN-RELATED"/>
    <property type="match status" value="1"/>
</dbReference>
<keyword evidence="2" id="KW-0408">Iron</keyword>
<reference evidence="4" key="1">
    <citation type="submission" date="2019-07" db="EMBL/GenBank/DDBJ databases">
        <title>Toxilogical consequences of a new and cryptic species of cyanobacteria (Komarekiella delphini-convector) recovered from the epidermis of a bottlenose dolphin and 1500 ft. in the air.</title>
        <authorList>
            <person name="Brown A.O."/>
            <person name="Dvorak P."/>
            <person name="Villanueva C.D."/>
            <person name="Foss A.J."/>
            <person name="Garvey A.D."/>
            <person name="Gibson Q.A."/>
            <person name="Johansen J.R."/>
            <person name="Casamatta D.A."/>
        </authorList>
    </citation>
    <scope>NUCLEOTIDE SEQUENCE</scope>
    <source>
        <strain evidence="4">SJRDD-AB1</strain>
    </source>
</reference>
<evidence type="ECO:0000313" key="4">
    <source>
        <dbReference type="EMBL" id="MBD6619578.1"/>
    </source>
</evidence>
<gene>
    <name evidence="4" type="ORF">FNW02_28085</name>
</gene>
<keyword evidence="5" id="KW-1185">Reference proteome</keyword>
<dbReference type="PRINTS" id="PR00682">
    <property type="entry name" value="IPNSYNTHASE"/>
</dbReference>
<comment type="similarity">
    <text evidence="2">Belongs to the iron/ascorbate-dependent oxidoreductase family.</text>
</comment>
<name>A0AA40T283_9NOST</name>
<dbReference type="PROSITE" id="PS51471">
    <property type="entry name" value="FE2OG_OXY"/>
    <property type="match status" value="1"/>
</dbReference>
<protein>
    <submittedName>
        <fullName evidence="4">Isopenicillin N synthase family oxygenase</fullName>
    </submittedName>
</protein>
<dbReference type="Proteomes" id="UP001165986">
    <property type="component" value="Unassembled WGS sequence"/>
</dbReference>
<dbReference type="InterPro" id="IPR027443">
    <property type="entry name" value="IPNS-like_sf"/>
</dbReference>
<evidence type="ECO:0000256" key="2">
    <source>
        <dbReference type="RuleBase" id="RU003682"/>
    </source>
</evidence>
<dbReference type="GO" id="GO:0046872">
    <property type="term" value="F:metal ion binding"/>
    <property type="evidence" value="ECO:0007669"/>
    <property type="project" value="UniProtKB-KW"/>
</dbReference>
<dbReference type="InterPro" id="IPR044861">
    <property type="entry name" value="IPNS-like_FE2OG_OXY"/>
</dbReference>
<dbReference type="EMBL" id="VJXY01000043">
    <property type="protein sequence ID" value="MBD6619578.1"/>
    <property type="molecule type" value="Genomic_DNA"/>
</dbReference>